<sequence>KNEVFCVFSKEFSQVTRLGTQSLRIVVLFEDASEVKIQVEVKKKSKFNFWYSGKKKNMSRMASKKSSYGYEDDEENDDSSETDFDDDEDPDAIEVPGGGIDLATVATLTKQKVDTALKVPMGSVPASNVSSKSTGKIPSGLVTKPVTTGGGYEVIRQPNLLKQPGAGGSVGMAASLGFGGSSSMNNINHMTSNQILMEQVMALLTANPHYLTSGIPTNLISQILMADTAKVQQQPVFNHLIQPPEEEEAEEEEMGVAETYAEYWPAKLKIGKSIPTRWWRPPRCLRWNRPTCITKYRYRRSLSTPAN</sequence>
<proteinExistence type="evidence at transcript level"/>
<organism evidence="2">
    <name type="scientific">Aedes albopictus</name>
    <name type="common">Asian tiger mosquito</name>
    <name type="synonym">Stegomyia albopicta</name>
    <dbReference type="NCBI Taxonomy" id="7160"/>
    <lineage>
        <taxon>Eukaryota</taxon>
        <taxon>Metazoa</taxon>
        <taxon>Ecdysozoa</taxon>
        <taxon>Arthropoda</taxon>
        <taxon>Hexapoda</taxon>
        <taxon>Insecta</taxon>
        <taxon>Pterygota</taxon>
        <taxon>Neoptera</taxon>
        <taxon>Endopterygota</taxon>
        <taxon>Diptera</taxon>
        <taxon>Nematocera</taxon>
        <taxon>Culicoidea</taxon>
        <taxon>Culicidae</taxon>
        <taxon>Culicinae</taxon>
        <taxon>Aedini</taxon>
        <taxon>Aedes</taxon>
        <taxon>Stegomyia</taxon>
    </lineage>
</organism>
<feature type="region of interest" description="Disordered" evidence="1">
    <location>
        <begin position="62"/>
        <end position="93"/>
    </location>
</feature>
<accession>A0A023EN37</accession>
<dbReference type="EMBL" id="GAPW01002806">
    <property type="protein sequence ID" value="JAC10792.1"/>
    <property type="molecule type" value="mRNA"/>
</dbReference>
<evidence type="ECO:0000313" key="2">
    <source>
        <dbReference type="EMBL" id="JAC10792.1"/>
    </source>
</evidence>
<reference evidence="2" key="1">
    <citation type="journal article" date="2014" name="PLoS Negl. Trop. Dis.">
        <title>Identification and characterization of seminal fluid proteins in the Asian tiger mosquito, Aedes albopictus.</title>
        <authorList>
            <person name="Boes K.E."/>
            <person name="Ribeiro J.M."/>
            <person name="Wong A."/>
            <person name="Harrington L.C."/>
            <person name="Wolfner M.F."/>
            <person name="Sirot L.K."/>
        </authorList>
    </citation>
    <scope>NUCLEOTIDE SEQUENCE</scope>
    <source>
        <tissue evidence="2">Reproductive organs</tissue>
    </source>
</reference>
<protein>
    <submittedName>
        <fullName evidence="2">Putative strawberry notch</fullName>
    </submittedName>
</protein>
<evidence type="ECO:0000256" key="1">
    <source>
        <dbReference type="SAM" id="MobiDB-lite"/>
    </source>
</evidence>
<dbReference type="VEuPathDB" id="VectorBase:AALC636_003473"/>
<name>A0A023EN37_AEDAL</name>
<dbReference type="VEuPathDB" id="VectorBase:AALF015097"/>
<feature type="non-terminal residue" evidence="2">
    <location>
        <position position="1"/>
    </location>
</feature>
<dbReference type="AlphaFoldDB" id="A0A023EN37"/>
<feature type="compositionally biased region" description="Acidic residues" evidence="1">
    <location>
        <begin position="70"/>
        <end position="92"/>
    </location>
</feature>
<dbReference type="VEuPathDB" id="VectorBase:AALFPA_042923"/>